<dbReference type="InterPro" id="IPR017938">
    <property type="entry name" value="Riboflavin_synthase-like_b-brl"/>
</dbReference>
<dbReference type="PANTHER" id="PTHR30157">
    <property type="entry name" value="FERRIC REDUCTASE, NADPH-DEPENDENT"/>
    <property type="match status" value="1"/>
</dbReference>
<evidence type="ECO:0000259" key="2">
    <source>
        <dbReference type="PROSITE" id="PS51384"/>
    </source>
</evidence>
<dbReference type="Gene3D" id="3.40.50.80">
    <property type="entry name" value="Nucleotide-binding domain of ferredoxin-NADP reductase (FNR) module"/>
    <property type="match status" value="1"/>
</dbReference>
<dbReference type="AlphaFoldDB" id="A0A1I2KQT3"/>
<dbReference type="InterPro" id="IPR039261">
    <property type="entry name" value="FNR_nucleotide-bd"/>
</dbReference>
<sequence>MSEQSVAEGRAAAPGGDRGRGGPRKRTPRVAEVVRTERITPHMIRVVLGGDGLAGFPVGEFTDHYVKLLFAPAGAGYSAPFDVEQIEAELPRELWPVTRTYTVRAWDATAGELTIDFVHHGDEGLAGPWAAAARPGDVIQLLGPGGAYAPAPEADWHLLAGDESALPAIAATLEALPAGARALVFVEVTGPAEEQGDLAVRPGVELVWLHRGTAAPGAALVATVTGQRLPEGRGHVFVHGEAAAVRDLRRHLRAERGLDPALTSISGYWRSGDTEDRWQAAKREWNAAIEAEDAATTAS</sequence>
<dbReference type="RefSeq" id="WP_092202801.1">
    <property type="nucleotide sequence ID" value="NZ_FOND01000022.1"/>
</dbReference>
<dbReference type="GO" id="GO:0016491">
    <property type="term" value="F:oxidoreductase activity"/>
    <property type="evidence" value="ECO:0007669"/>
    <property type="project" value="InterPro"/>
</dbReference>
<dbReference type="FunFam" id="2.40.30.10:FF:000131">
    <property type="entry name" value="NADPH-dependent ferric siderophore reductase"/>
    <property type="match status" value="1"/>
</dbReference>
<evidence type="ECO:0000313" key="3">
    <source>
        <dbReference type="EMBL" id="SFF67266.1"/>
    </source>
</evidence>
<dbReference type="STRING" id="1798228.SAMN05216574_12225"/>
<gene>
    <name evidence="3" type="ORF">SAMN05216574_12225</name>
</gene>
<feature type="domain" description="FAD-binding FR-type" evidence="2">
    <location>
        <begin position="26"/>
        <end position="151"/>
    </location>
</feature>
<dbReference type="SUPFAM" id="SSF63380">
    <property type="entry name" value="Riboflavin synthase domain-like"/>
    <property type="match status" value="1"/>
</dbReference>
<name>A0A1I2KQT3_9ACTN</name>
<dbReference type="Proteomes" id="UP000198589">
    <property type="component" value="Unassembled WGS sequence"/>
</dbReference>
<dbReference type="CDD" id="cd06193">
    <property type="entry name" value="siderophore_interacting"/>
    <property type="match status" value="1"/>
</dbReference>
<dbReference type="Pfam" id="PF04954">
    <property type="entry name" value="SIP"/>
    <property type="match status" value="1"/>
</dbReference>
<feature type="region of interest" description="Disordered" evidence="1">
    <location>
        <begin position="1"/>
        <end position="29"/>
    </location>
</feature>
<dbReference type="InterPro" id="IPR039374">
    <property type="entry name" value="SIP_fam"/>
</dbReference>
<proteinExistence type="predicted"/>
<evidence type="ECO:0000256" key="1">
    <source>
        <dbReference type="SAM" id="MobiDB-lite"/>
    </source>
</evidence>
<dbReference type="Pfam" id="PF08021">
    <property type="entry name" value="FAD_binding_9"/>
    <property type="match status" value="1"/>
</dbReference>
<dbReference type="InterPro" id="IPR017927">
    <property type="entry name" value="FAD-bd_FR_type"/>
</dbReference>
<dbReference type="OrthoDB" id="9814826at2"/>
<dbReference type="Gene3D" id="2.40.30.10">
    <property type="entry name" value="Translation factors"/>
    <property type="match status" value="1"/>
</dbReference>
<dbReference type="EMBL" id="FOND01000022">
    <property type="protein sequence ID" value="SFF67266.1"/>
    <property type="molecule type" value="Genomic_DNA"/>
</dbReference>
<keyword evidence="4" id="KW-1185">Reference proteome</keyword>
<dbReference type="InterPro" id="IPR007037">
    <property type="entry name" value="SIP_rossman_dom"/>
</dbReference>
<dbReference type="PANTHER" id="PTHR30157:SF0">
    <property type="entry name" value="NADPH-DEPENDENT FERRIC-CHELATE REDUCTASE"/>
    <property type="match status" value="1"/>
</dbReference>
<reference evidence="4" key="1">
    <citation type="submission" date="2016-10" db="EMBL/GenBank/DDBJ databases">
        <authorList>
            <person name="Varghese N."/>
            <person name="Submissions S."/>
        </authorList>
    </citation>
    <scope>NUCLEOTIDE SEQUENCE [LARGE SCALE GENOMIC DNA]</scope>
    <source>
        <strain evidence="4">DSM 46838</strain>
    </source>
</reference>
<protein>
    <submittedName>
        <fullName evidence="3">NADPH-dependent ferric siderophore reductase, contains FAD-binding and SIP domains</fullName>
    </submittedName>
</protein>
<organism evidence="3 4">
    <name type="scientific">Blastococcus tunisiensis</name>
    <dbReference type="NCBI Taxonomy" id="1798228"/>
    <lineage>
        <taxon>Bacteria</taxon>
        <taxon>Bacillati</taxon>
        <taxon>Actinomycetota</taxon>
        <taxon>Actinomycetes</taxon>
        <taxon>Geodermatophilales</taxon>
        <taxon>Geodermatophilaceae</taxon>
        <taxon>Blastococcus</taxon>
    </lineage>
</organism>
<dbReference type="PROSITE" id="PS51384">
    <property type="entry name" value="FAD_FR"/>
    <property type="match status" value="1"/>
</dbReference>
<accession>A0A1I2KQT3</accession>
<evidence type="ECO:0000313" key="4">
    <source>
        <dbReference type="Proteomes" id="UP000198589"/>
    </source>
</evidence>
<dbReference type="InterPro" id="IPR013113">
    <property type="entry name" value="SIP_FAD-bd"/>
</dbReference>